<dbReference type="PROSITE" id="PS00174">
    <property type="entry name" value="P_GLUCOSE_ISOMERASE_2"/>
    <property type="match status" value="1"/>
</dbReference>
<dbReference type="OrthoDB" id="140919at2"/>
<evidence type="ECO:0000256" key="4">
    <source>
        <dbReference type="ARBA" id="ARBA00023152"/>
    </source>
</evidence>
<comment type="pathway">
    <text evidence="7">Carbohydrate biosynthesis; gluconeogenesis.</text>
</comment>
<comment type="subcellular location">
    <subcellularLocation>
        <location evidence="7">Cytoplasm</location>
    </subcellularLocation>
</comment>
<dbReference type="Gene3D" id="3.40.50.10490">
    <property type="entry name" value="Glucose-6-phosphate isomerase like protein, domain 1"/>
    <property type="match status" value="2"/>
</dbReference>
<evidence type="ECO:0000313" key="10">
    <source>
        <dbReference type="Proteomes" id="UP000288279"/>
    </source>
</evidence>
<keyword evidence="7" id="KW-0963">Cytoplasm</keyword>
<evidence type="ECO:0000313" key="9">
    <source>
        <dbReference type="EMBL" id="RUO78421.1"/>
    </source>
</evidence>
<accession>A0A432ZKB9</accession>
<dbReference type="Pfam" id="PF00342">
    <property type="entry name" value="PGI"/>
    <property type="match status" value="1"/>
</dbReference>
<dbReference type="NCBIfam" id="NF001211">
    <property type="entry name" value="PRK00179.1"/>
    <property type="match status" value="1"/>
</dbReference>
<dbReference type="UniPathway" id="UPA00138"/>
<dbReference type="CDD" id="cd05015">
    <property type="entry name" value="SIS_PGI_1"/>
    <property type="match status" value="1"/>
</dbReference>
<dbReference type="EC" id="5.3.1.9" evidence="7"/>
<comment type="function">
    <text evidence="7">Catalyzes the reversible isomerization of glucose-6-phosphate to fructose-6-phosphate.</text>
</comment>
<dbReference type="AlphaFoldDB" id="A0A432ZKB9"/>
<dbReference type="Gene3D" id="1.10.1390.10">
    <property type="match status" value="1"/>
</dbReference>
<comment type="pathway">
    <text evidence="1 7 8">Carbohydrate degradation; glycolysis; D-glyceraldehyde 3-phosphate and glycerone phosphate from D-glucose: step 2/4.</text>
</comment>
<comment type="catalytic activity">
    <reaction evidence="6 7 8">
        <text>alpha-D-glucose 6-phosphate = beta-D-fructose 6-phosphate</text>
        <dbReference type="Rhea" id="RHEA:11816"/>
        <dbReference type="ChEBI" id="CHEBI:57634"/>
        <dbReference type="ChEBI" id="CHEBI:58225"/>
        <dbReference type="EC" id="5.3.1.9"/>
    </reaction>
</comment>
<dbReference type="InterPro" id="IPR035476">
    <property type="entry name" value="SIS_PGI_1"/>
</dbReference>
<dbReference type="InterPro" id="IPR023096">
    <property type="entry name" value="G6P_Isomerase_C"/>
</dbReference>
<keyword evidence="10" id="KW-1185">Reference proteome</keyword>
<dbReference type="InterPro" id="IPR035482">
    <property type="entry name" value="SIS_PGI_2"/>
</dbReference>
<comment type="caution">
    <text evidence="9">The sequence shown here is derived from an EMBL/GenBank/DDBJ whole genome shotgun (WGS) entry which is preliminary data.</text>
</comment>
<proteinExistence type="inferred from homology"/>
<dbReference type="Proteomes" id="UP000288279">
    <property type="component" value="Unassembled WGS sequence"/>
</dbReference>
<gene>
    <name evidence="7" type="primary">pgi</name>
    <name evidence="9" type="ORF">CWI83_05185</name>
</gene>
<dbReference type="PRINTS" id="PR00662">
    <property type="entry name" value="G6PISOMERASE"/>
</dbReference>
<dbReference type="EMBL" id="PIQG01000002">
    <property type="protein sequence ID" value="RUO78421.1"/>
    <property type="molecule type" value="Genomic_DNA"/>
</dbReference>
<dbReference type="HAMAP" id="MF_00473">
    <property type="entry name" value="G6P_isomerase"/>
    <property type="match status" value="1"/>
</dbReference>
<dbReference type="InterPro" id="IPR046348">
    <property type="entry name" value="SIS_dom_sf"/>
</dbReference>
<dbReference type="PANTHER" id="PTHR11469">
    <property type="entry name" value="GLUCOSE-6-PHOSPHATE ISOMERASE"/>
    <property type="match status" value="1"/>
</dbReference>
<dbReference type="GO" id="GO:0048029">
    <property type="term" value="F:monosaccharide binding"/>
    <property type="evidence" value="ECO:0007669"/>
    <property type="project" value="TreeGrafter"/>
</dbReference>
<dbReference type="PROSITE" id="PS00765">
    <property type="entry name" value="P_GLUCOSE_ISOMERASE_1"/>
    <property type="match status" value="1"/>
</dbReference>
<dbReference type="GO" id="GO:0006096">
    <property type="term" value="P:glycolytic process"/>
    <property type="evidence" value="ECO:0007669"/>
    <property type="project" value="UniProtKB-UniRule"/>
</dbReference>
<feature type="active site" description="Proton donor" evidence="7">
    <location>
        <position position="321"/>
    </location>
</feature>
<feature type="active site" evidence="7">
    <location>
        <position position="472"/>
    </location>
</feature>
<comment type="similarity">
    <text evidence="2 7 8">Belongs to the GPI family.</text>
</comment>
<keyword evidence="4 7" id="KW-0324">Glycolysis</keyword>
<evidence type="ECO:0000256" key="8">
    <source>
        <dbReference type="RuleBase" id="RU000612"/>
    </source>
</evidence>
<dbReference type="GO" id="GO:0006094">
    <property type="term" value="P:gluconeogenesis"/>
    <property type="evidence" value="ECO:0007669"/>
    <property type="project" value="UniProtKB-UniRule"/>
</dbReference>
<reference evidence="9 10" key="1">
    <citation type="journal article" date="2011" name="Front. Microbiol.">
        <title>Genomic signatures of strain selection and enhancement in Bacillus atrophaeus var. globigii, a historical biowarfare simulant.</title>
        <authorList>
            <person name="Gibbons H.S."/>
            <person name="Broomall S.M."/>
            <person name="McNew L.A."/>
            <person name="Daligault H."/>
            <person name="Chapman C."/>
            <person name="Bruce D."/>
            <person name="Karavis M."/>
            <person name="Krepps M."/>
            <person name="McGregor P.A."/>
            <person name="Hong C."/>
            <person name="Park K.H."/>
            <person name="Akmal A."/>
            <person name="Feldman A."/>
            <person name="Lin J.S."/>
            <person name="Chang W.E."/>
            <person name="Higgs B.W."/>
            <person name="Demirev P."/>
            <person name="Lindquist J."/>
            <person name="Liem A."/>
            <person name="Fochler E."/>
            <person name="Read T.D."/>
            <person name="Tapia R."/>
            <person name="Johnson S."/>
            <person name="Bishop-Lilly K.A."/>
            <person name="Detter C."/>
            <person name="Han C."/>
            <person name="Sozhamannan S."/>
            <person name="Rosenzweig C.N."/>
            <person name="Skowronski E.W."/>
        </authorList>
    </citation>
    <scope>NUCLEOTIDE SEQUENCE [LARGE SCALE GENOMIC DNA]</scope>
    <source>
        <strain evidence="9 10">PIT1</strain>
    </source>
</reference>
<dbReference type="CDD" id="cd05016">
    <property type="entry name" value="SIS_PGI_2"/>
    <property type="match status" value="1"/>
</dbReference>
<sequence>MNSQQQTKQRHIEAPYLNLDYSYQRLSDEELQAYAKKKLPKNYEELKQQLIKGEYQNKTESRTVSHVLCRSRHNVVRAANGKNRFNEIVRTLRSGNWKGATGKAIKDVVNIGVGGSDLGPMMGSFALKEFADDSSLHTLNTHFVSSMDGGQLYAVLPIVDPETTLFIIASKSFTTSDTLANVDTVKAWVQDSTNITEQDWIKHHVIGVSSNLEKMNEFGIPAKNQLSFADSVGGRFSLWSAIGLPIALTVGTHQFAKMLEGAKAMDDHFAQSNDPTTNIPLNLALTGIHAREEEGINNVAVLPYDGRLRYLPSYLQQLDMESNGKQADHANQAINTPTGPIIWGGFGPNGQHAFFQHLHQGHDKFTADFIAVLHREAPGFQKQTQRQLREQQRLAVANCLAHRQLMWQGSQPESDSPRDVYPGNHTSNLLYVDELTPQSFGALIAAYEHKVFIQGIIWGINSFDQPGVEKGKKVAVDILKTIDAQADAKANRTYDKAQAEKQFDASTDAIIKRM</sequence>
<evidence type="ECO:0000256" key="5">
    <source>
        <dbReference type="ARBA" id="ARBA00023235"/>
    </source>
</evidence>
<dbReference type="InterPro" id="IPR018189">
    <property type="entry name" value="Phosphoglucose_isomerase_CS"/>
</dbReference>
<dbReference type="PANTHER" id="PTHR11469:SF1">
    <property type="entry name" value="GLUCOSE-6-PHOSPHATE ISOMERASE"/>
    <property type="match status" value="1"/>
</dbReference>
<dbReference type="PROSITE" id="PS51463">
    <property type="entry name" value="P_GLUCOSE_ISOMERASE_3"/>
    <property type="match status" value="1"/>
</dbReference>
<keyword evidence="3 7" id="KW-0312">Gluconeogenesis</keyword>
<dbReference type="UniPathway" id="UPA00109">
    <property type="reaction ID" value="UER00181"/>
</dbReference>
<protein>
    <recommendedName>
        <fullName evidence="7">Glucose-6-phosphate isomerase</fullName>
        <shortName evidence="7">GPI</shortName>
        <ecNumber evidence="7">5.3.1.9</ecNumber>
    </recommendedName>
    <alternativeName>
        <fullName evidence="7">Phosphoglucose isomerase</fullName>
        <shortName evidence="7">PGI</shortName>
    </alternativeName>
    <alternativeName>
        <fullName evidence="7">Phosphohexose isomerase</fullName>
        <shortName evidence="7">PHI</shortName>
    </alternativeName>
</protein>
<organism evidence="9 10">
    <name type="scientific">Pseudidiomarina taiwanensis</name>
    <dbReference type="NCBI Taxonomy" id="337250"/>
    <lineage>
        <taxon>Bacteria</taxon>
        <taxon>Pseudomonadati</taxon>
        <taxon>Pseudomonadota</taxon>
        <taxon>Gammaproteobacteria</taxon>
        <taxon>Alteromonadales</taxon>
        <taxon>Idiomarinaceae</taxon>
        <taxon>Pseudidiomarina</taxon>
    </lineage>
</organism>
<evidence type="ECO:0000256" key="3">
    <source>
        <dbReference type="ARBA" id="ARBA00022432"/>
    </source>
</evidence>
<evidence type="ECO:0000256" key="6">
    <source>
        <dbReference type="ARBA" id="ARBA00029321"/>
    </source>
</evidence>
<evidence type="ECO:0000256" key="1">
    <source>
        <dbReference type="ARBA" id="ARBA00004926"/>
    </source>
</evidence>
<keyword evidence="5 7" id="KW-0413">Isomerase</keyword>
<evidence type="ECO:0000256" key="7">
    <source>
        <dbReference type="HAMAP-Rule" id="MF_00473"/>
    </source>
</evidence>
<dbReference type="InterPro" id="IPR001672">
    <property type="entry name" value="G6P_Isomerase"/>
</dbReference>
<dbReference type="GO" id="GO:0004347">
    <property type="term" value="F:glucose-6-phosphate isomerase activity"/>
    <property type="evidence" value="ECO:0007669"/>
    <property type="project" value="UniProtKB-UniRule"/>
</dbReference>
<name>A0A432ZKB9_9GAMM</name>
<feature type="active site" evidence="7">
    <location>
        <position position="352"/>
    </location>
</feature>
<dbReference type="GO" id="GO:0005829">
    <property type="term" value="C:cytosol"/>
    <property type="evidence" value="ECO:0007669"/>
    <property type="project" value="TreeGrafter"/>
</dbReference>
<dbReference type="SUPFAM" id="SSF53697">
    <property type="entry name" value="SIS domain"/>
    <property type="match status" value="1"/>
</dbReference>
<dbReference type="GO" id="GO:0051156">
    <property type="term" value="P:glucose 6-phosphate metabolic process"/>
    <property type="evidence" value="ECO:0007669"/>
    <property type="project" value="TreeGrafter"/>
</dbReference>
<evidence type="ECO:0000256" key="2">
    <source>
        <dbReference type="ARBA" id="ARBA00006604"/>
    </source>
</evidence>
<dbReference type="GO" id="GO:0097367">
    <property type="term" value="F:carbohydrate derivative binding"/>
    <property type="evidence" value="ECO:0007669"/>
    <property type="project" value="InterPro"/>
</dbReference>
<dbReference type="RefSeq" id="WP_126826684.1">
    <property type="nucleotide sequence ID" value="NZ_PIQG01000002.1"/>
</dbReference>